<dbReference type="EMBL" id="BAABCS010000016">
    <property type="protein sequence ID" value="GAA4051045.1"/>
    <property type="molecule type" value="Genomic_DNA"/>
</dbReference>
<sequence length="50" mass="5723">MKLFLLKFIRTDKINSINAILFTANENGIVTSNTKVKIKELFLLLSCFMS</sequence>
<organism evidence="1 2">
    <name type="scientific">Flavobacterium chungnamense</name>
    <dbReference type="NCBI Taxonomy" id="706182"/>
    <lineage>
        <taxon>Bacteria</taxon>
        <taxon>Pseudomonadati</taxon>
        <taxon>Bacteroidota</taxon>
        <taxon>Flavobacteriia</taxon>
        <taxon>Flavobacteriales</taxon>
        <taxon>Flavobacteriaceae</taxon>
        <taxon>Flavobacterium</taxon>
    </lineage>
</organism>
<protein>
    <submittedName>
        <fullName evidence="1">Uncharacterized protein</fullName>
    </submittedName>
</protein>
<accession>A0ABP7URY3</accession>
<comment type="caution">
    <text evidence="1">The sequence shown here is derived from an EMBL/GenBank/DDBJ whole genome shotgun (WGS) entry which is preliminary data.</text>
</comment>
<name>A0ABP7URY3_9FLAO</name>
<reference evidence="2" key="1">
    <citation type="journal article" date="2019" name="Int. J. Syst. Evol. Microbiol.">
        <title>The Global Catalogue of Microorganisms (GCM) 10K type strain sequencing project: providing services to taxonomists for standard genome sequencing and annotation.</title>
        <authorList>
            <consortium name="The Broad Institute Genomics Platform"/>
            <consortium name="The Broad Institute Genome Sequencing Center for Infectious Disease"/>
            <person name="Wu L."/>
            <person name="Ma J."/>
        </authorList>
    </citation>
    <scope>NUCLEOTIDE SEQUENCE [LARGE SCALE GENOMIC DNA]</scope>
    <source>
        <strain evidence="2">JCM 17068</strain>
    </source>
</reference>
<evidence type="ECO:0000313" key="2">
    <source>
        <dbReference type="Proteomes" id="UP001500426"/>
    </source>
</evidence>
<keyword evidence="2" id="KW-1185">Reference proteome</keyword>
<gene>
    <name evidence="1" type="ORF">GCM10022388_16430</name>
</gene>
<proteinExistence type="predicted"/>
<dbReference type="Proteomes" id="UP001500426">
    <property type="component" value="Unassembled WGS sequence"/>
</dbReference>
<evidence type="ECO:0000313" key="1">
    <source>
        <dbReference type="EMBL" id="GAA4051045.1"/>
    </source>
</evidence>